<protein>
    <submittedName>
        <fullName evidence="2">Uncharacterized protein</fullName>
    </submittedName>
</protein>
<feature type="region of interest" description="Disordered" evidence="1">
    <location>
        <begin position="1"/>
        <end position="69"/>
    </location>
</feature>
<evidence type="ECO:0000313" key="3">
    <source>
        <dbReference type="Proteomes" id="UP000187203"/>
    </source>
</evidence>
<dbReference type="EMBL" id="AWUE01016989">
    <property type="protein sequence ID" value="OMO88798.1"/>
    <property type="molecule type" value="Genomic_DNA"/>
</dbReference>
<accession>A0A1R3J1U2</accession>
<sequence length="69" mass="7482">MGTAPPWTTAPEFRRSSNDDQTFKKSSHGLPLLDPGVGFAEKNPSNTSNLSRPNLKWNPRSLPSTVGST</sequence>
<feature type="compositionally biased region" description="Basic and acidic residues" evidence="1">
    <location>
        <begin position="12"/>
        <end position="23"/>
    </location>
</feature>
<proteinExistence type="predicted"/>
<keyword evidence="3" id="KW-1185">Reference proteome</keyword>
<name>A0A1R3J1U2_9ROSI</name>
<feature type="compositionally biased region" description="Polar residues" evidence="1">
    <location>
        <begin position="43"/>
        <end position="52"/>
    </location>
</feature>
<evidence type="ECO:0000313" key="2">
    <source>
        <dbReference type="EMBL" id="OMO88798.1"/>
    </source>
</evidence>
<dbReference type="AlphaFoldDB" id="A0A1R3J1U2"/>
<organism evidence="2 3">
    <name type="scientific">Corchorus olitorius</name>
    <dbReference type="NCBI Taxonomy" id="93759"/>
    <lineage>
        <taxon>Eukaryota</taxon>
        <taxon>Viridiplantae</taxon>
        <taxon>Streptophyta</taxon>
        <taxon>Embryophyta</taxon>
        <taxon>Tracheophyta</taxon>
        <taxon>Spermatophyta</taxon>
        <taxon>Magnoliopsida</taxon>
        <taxon>eudicotyledons</taxon>
        <taxon>Gunneridae</taxon>
        <taxon>Pentapetalae</taxon>
        <taxon>rosids</taxon>
        <taxon>malvids</taxon>
        <taxon>Malvales</taxon>
        <taxon>Malvaceae</taxon>
        <taxon>Grewioideae</taxon>
        <taxon>Apeibeae</taxon>
        <taxon>Corchorus</taxon>
    </lineage>
</organism>
<reference evidence="3" key="1">
    <citation type="submission" date="2013-09" db="EMBL/GenBank/DDBJ databases">
        <title>Corchorus olitorius genome sequencing.</title>
        <authorList>
            <person name="Alam M."/>
            <person name="Haque M.S."/>
            <person name="Islam M.S."/>
            <person name="Emdad E.M."/>
            <person name="Islam M.M."/>
            <person name="Ahmed B."/>
            <person name="Halim A."/>
            <person name="Hossen Q.M.M."/>
            <person name="Hossain M.Z."/>
            <person name="Ahmed R."/>
            <person name="Khan M.M."/>
            <person name="Islam R."/>
            <person name="Rashid M.M."/>
            <person name="Khan S.A."/>
            <person name="Rahman M.S."/>
            <person name="Alam M."/>
            <person name="Yahiya A.S."/>
            <person name="Khan M.S."/>
            <person name="Azam M.S."/>
            <person name="Haque T."/>
            <person name="Lashkar M.Z.H."/>
            <person name="Akhand A.I."/>
            <person name="Morshed G."/>
            <person name="Roy S."/>
            <person name="Uddin K.S."/>
            <person name="Rabeya T."/>
            <person name="Hossain A.S."/>
            <person name="Chowdhury A."/>
            <person name="Snigdha A.R."/>
            <person name="Mortoza M.S."/>
            <person name="Matin S.A."/>
            <person name="Hoque S.M.E."/>
            <person name="Islam M.K."/>
            <person name="Roy D.K."/>
            <person name="Haider R."/>
            <person name="Moosa M.M."/>
            <person name="Elias S.M."/>
            <person name="Hasan A.M."/>
            <person name="Jahan S."/>
            <person name="Shafiuddin M."/>
            <person name="Mahmood N."/>
            <person name="Shommy N.S."/>
        </authorList>
    </citation>
    <scope>NUCLEOTIDE SEQUENCE [LARGE SCALE GENOMIC DNA]</scope>
    <source>
        <strain evidence="3">cv. O-4</strain>
    </source>
</reference>
<comment type="caution">
    <text evidence="2">The sequence shown here is derived from an EMBL/GenBank/DDBJ whole genome shotgun (WGS) entry which is preliminary data.</text>
</comment>
<evidence type="ECO:0000256" key="1">
    <source>
        <dbReference type="SAM" id="MobiDB-lite"/>
    </source>
</evidence>
<dbReference type="Proteomes" id="UP000187203">
    <property type="component" value="Unassembled WGS sequence"/>
</dbReference>
<gene>
    <name evidence="2" type="ORF">COLO4_20070</name>
</gene>